<organism evidence="1 2">
    <name type="scientific">Actinokineospora iranica</name>
    <dbReference type="NCBI Taxonomy" id="1271860"/>
    <lineage>
        <taxon>Bacteria</taxon>
        <taxon>Bacillati</taxon>
        <taxon>Actinomycetota</taxon>
        <taxon>Actinomycetes</taxon>
        <taxon>Pseudonocardiales</taxon>
        <taxon>Pseudonocardiaceae</taxon>
        <taxon>Actinokineospora</taxon>
    </lineage>
</organism>
<gene>
    <name evidence="1" type="ORF">SAMN05216174_112114</name>
</gene>
<sequence>MVAIRVSRLTICAFEKAAPEIAAAGERFLGRDSAVVDAIGDRHTQGQKLGHVDLLTVC</sequence>
<name>A0A1G6VF39_9PSEU</name>
<dbReference type="Proteomes" id="UP000199501">
    <property type="component" value="Unassembled WGS sequence"/>
</dbReference>
<accession>A0A1G6VF39</accession>
<evidence type="ECO:0000313" key="2">
    <source>
        <dbReference type="Proteomes" id="UP000199501"/>
    </source>
</evidence>
<reference evidence="2" key="1">
    <citation type="submission" date="2016-10" db="EMBL/GenBank/DDBJ databases">
        <authorList>
            <person name="Varghese N."/>
            <person name="Submissions S."/>
        </authorList>
    </citation>
    <scope>NUCLEOTIDE SEQUENCE [LARGE SCALE GENOMIC DNA]</scope>
    <source>
        <strain evidence="2">IBRC-M 10403</strain>
    </source>
</reference>
<dbReference type="AlphaFoldDB" id="A0A1G6VF39"/>
<evidence type="ECO:0000313" key="1">
    <source>
        <dbReference type="EMBL" id="SDD52310.1"/>
    </source>
</evidence>
<protein>
    <submittedName>
        <fullName evidence="1">Uncharacterized protein</fullName>
    </submittedName>
</protein>
<dbReference type="EMBL" id="FMZZ01000012">
    <property type="protein sequence ID" value="SDD52310.1"/>
    <property type="molecule type" value="Genomic_DNA"/>
</dbReference>
<proteinExistence type="predicted"/>
<keyword evidence="2" id="KW-1185">Reference proteome</keyword>